<sequence length="315" mass="35127">MLGLFADYLVRSLERTDLVIALQQSNKDLEKERSTLQEMVEKLRDTQNQLLQAEKMASIGQLAAGVAHEINNPIGFVNSNLGTLAGYIEDMFSVIDAYEQTVAEVDQNLIDREKIDSLRKKLQFELLREDVPDLLHESRDGLARVKNIVNDLKDFSRMPAAEWQYVDLHQGLESTLNIVGNEIKYKADVVRNYGVLPEVECLPSQLNQVFLNLLMNAAQAISERGTIILSSGTEKETVWVAITDSGQGISPKNLSRIFEPFFTTKPVGKGTGLGLSLSYSIVQKHHGRIEVGSKVGEGTTFRVVLPVKQPTKIEM</sequence>
<protein>
    <recommendedName>
        <fullName evidence="2">histidine kinase</fullName>
        <ecNumber evidence="2">2.7.13.3</ecNumber>
    </recommendedName>
</protein>
<feature type="coiled-coil region" evidence="4">
    <location>
        <begin position="19"/>
        <end position="56"/>
    </location>
</feature>
<dbReference type="Gene3D" id="1.10.287.130">
    <property type="match status" value="1"/>
</dbReference>
<accession>A0A177M9M9</accession>
<keyword evidence="4" id="KW-0175">Coiled coil</keyword>
<evidence type="ECO:0000256" key="3">
    <source>
        <dbReference type="ARBA" id="ARBA00022553"/>
    </source>
</evidence>
<dbReference type="Pfam" id="PF02518">
    <property type="entry name" value="HATPase_c"/>
    <property type="match status" value="1"/>
</dbReference>
<proteinExistence type="predicted"/>
<dbReference type="PANTHER" id="PTHR43065:SF50">
    <property type="entry name" value="HISTIDINE KINASE"/>
    <property type="match status" value="1"/>
</dbReference>
<reference evidence="6 7" key="1">
    <citation type="submission" date="2016-03" db="EMBL/GenBank/DDBJ databases">
        <authorList>
            <person name="Ploux O."/>
        </authorList>
    </citation>
    <scope>NUCLEOTIDE SEQUENCE [LARGE SCALE GENOMIC DNA]</scope>
    <source>
        <strain evidence="6 7">R-45363</strain>
    </source>
</reference>
<dbReference type="SMART" id="SM00387">
    <property type="entry name" value="HATPase_c"/>
    <property type="match status" value="1"/>
</dbReference>
<evidence type="ECO:0000259" key="5">
    <source>
        <dbReference type="PROSITE" id="PS50109"/>
    </source>
</evidence>
<dbReference type="AlphaFoldDB" id="A0A177M9M9"/>
<feature type="domain" description="Histidine kinase" evidence="5">
    <location>
        <begin position="65"/>
        <end position="309"/>
    </location>
</feature>
<dbReference type="SUPFAM" id="SSF47384">
    <property type="entry name" value="Homodimeric domain of signal transducing histidine kinase"/>
    <property type="match status" value="1"/>
</dbReference>
<comment type="caution">
    <text evidence="6">The sequence shown here is derived from an EMBL/GenBank/DDBJ whole genome shotgun (WGS) entry which is preliminary data.</text>
</comment>
<evidence type="ECO:0000256" key="2">
    <source>
        <dbReference type="ARBA" id="ARBA00012438"/>
    </source>
</evidence>
<dbReference type="PANTHER" id="PTHR43065">
    <property type="entry name" value="SENSOR HISTIDINE KINASE"/>
    <property type="match status" value="1"/>
</dbReference>
<name>A0A177M9M9_METMH</name>
<dbReference type="OrthoDB" id="1931120at2"/>
<dbReference type="GO" id="GO:0000155">
    <property type="term" value="F:phosphorelay sensor kinase activity"/>
    <property type="evidence" value="ECO:0007669"/>
    <property type="project" value="InterPro"/>
</dbReference>
<dbReference type="InterPro" id="IPR036890">
    <property type="entry name" value="HATPase_C_sf"/>
</dbReference>
<dbReference type="InterPro" id="IPR003661">
    <property type="entry name" value="HisK_dim/P_dom"/>
</dbReference>
<keyword evidence="3" id="KW-0597">Phosphoprotein</keyword>
<dbReference type="SUPFAM" id="SSF55874">
    <property type="entry name" value="ATPase domain of HSP90 chaperone/DNA topoisomerase II/histidine kinase"/>
    <property type="match status" value="1"/>
</dbReference>
<comment type="catalytic activity">
    <reaction evidence="1">
        <text>ATP + protein L-histidine = ADP + protein N-phospho-L-histidine.</text>
        <dbReference type="EC" id="2.7.13.3"/>
    </reaction>
</comment>
<dbReference type="InterPro" id="IPR036097">
    <property type="entry name" value="HisK_dim/P_sf"/>
</dbReference>
<dbReference type="EC" id="2.7.13.3" evidence="2"/>
<dbReference type="Proteomes" id="UP000078090">
    <property type="component" value="Unassembled WGS sequence"/>
</dbReference>
<gene>
    <name evidence="6" type="ORF">A1332_17350</name>
</gene>
<organism evidence="6 7">
    <name type="scientific">Methylomonas methanica</name>
    <dbReference type="NCBI Taxonomy" id="421"/>
    <lineage>
        <taxon>Bacteria</taxon>
        <taxon>Pseudomonadati</taxon>
        <taxon>Pseudomonadota</taxon>
        <taxon>Gammaproteobacteria</taxon>
        <taxon>Methylococcales</taxon>
        <taxon>Methylococcaceae</taxon>
        <taxon>Methylomonas</taxon>
    </lineage>
</organism>
<dbReference type="PRINTS" id="PR00344">
    <property type="entry name" value="BCTRLSENSOR"/>
</dbReference>
<dbReference type="InterPro" id="IPR005467">
    <property type="entry name" value="His_kinase_dom"/>
</dbReference>
<evidence type="ECO:0000256" key="1">
    <source>
        <dbReference type="ARBA" id="ARBA00000085"/>
    </source>
</evidence>
<evidence type="ECO:0000313" key="7">
    <source>
        <dbReference type="Proteomes" id="UP000078090"/>
    </source>
</evidence>
<dbReference type="EMBL" id="LUUG01000088">
    <property type="protein sequence ID" value="OAI01700.1"/>
    <property type="molecule type" value="Genomic_DNA"/>
</dbReference>
<dbReference type="PROSITE" id="PS50109">
    <property type="entry name" value="HIS_KIN"/>
    <property type="match status" value="1"/>
</dbReference>
<dbReference type="CDD" id="cd00082">
    <property type="entry name" value="HisKA"/>
    <property type="match status" value="1"/>
</dbReference>
<dbReference type="InterPro" id="IPR003594">
    <property type="entry name" value="HATPase_dom"/>
</dbReference>
<dbReference type="InterPro" id="IPR004358">
    <property type="entry name" value="Sig_transdc_His_kin-like_C"/>
</dbReference>
<evidence type="ECO:0000256" key="4">
    <source>
        <dbReference type="SAM" id="Coils"/>
    </source>
</evidence>
<dbReference type="Gene3D" id="3.30.565.10">
    <property type="entry name" value="Histidine kinase-like ATPase, C-terminal domain"/>
    <property type="match status" value="1"/>
</dbReference>
<evidence type="ECO:0000313" key="6">
    <source>
        <dbReference type="EMBL" id="OAI01700.1"/>
    </source>
</evidence>